<gene>
    <name evidence="2" type="ORF">RUM43_000403</name>
</gene>
<proteinExistence type="predicted"/>
<evidence type="ECO:0000256" key="1">
    <source>
        <dbReference type="SAM" id="MobiDB-lite"/>
    </source>
</evidence>
<evidence type="ECO:0000313" key="3">
    <source>
        <dbReference type="Proteomes" id="UP001372834"/>
    </source>
</evidence>
<feature type="compositionally biased region" description="Basic and acidic residues" evidence="1">
    <location>
        <begin position="48"/>
        <end position="61"/>
    </location>
</feature>
<feature type="compositionally biased region" description="Basic residues" evidence="1">
    <location>
        <begin position="62"/>
        <end position="72"/>
    </location>
</feature>
<evidence type="ECO:0000313" key="2">
    <source>
        <dbReference type="EMBL" id="KAK6644136.1"/>
    </source>
</evidence>
<dbReference type="AlphaFoldDB" id="A0AAN8SDZ4"/>
<accession>A0AAN8SDZ4</accession>
<name>A0AAN8SDZ4_POLSC</name>
<dbReference type="EMBL" id="JAWJWE010000001">
    <property type="protein sequence ID" value="KAK6644136.1"/>
    <property type="molecule type" value="Genomic_DNA"/>
</dbReference>
<organism evidence="2 3">
    <name type="scientific">Polyplax serrata</name>
    <name type="common">Common mouse louse</name>
    <dbReference type="NCBI Taxonomy" id="468196"/>
    <lineage>
        <taxon>Eukaryota</taxon>
        <taxon>Metazoa</taxon>
        <taxon>Ecdysozoa</taxon>
        <taxon>Arthropoda</taxon>
        <taxon>Hexapoda</taxon>
        <taxon>Insecta</taxon>
        <taxon>Pterygota</taxon>
        <taxon>Neoptera</taxon>
        <taxon>Paraneoptera</taxon>
        <taxon>Psocodea</taxon>
        <taxon>Troctomorpha</taxon>
        <taxon>Phthiraptera</taxon>
        <taxon>Anoplura</taxon>
        <taxon>Polyplacidae</taxon>
        <taxon>Polyplax</taxon>
    </lineage>
</organism>
<comment type="caution">
    <text evidence="2">The sequence shown here is derived from an EMBL/GenBank/DDBJ whole genome shotgun (WGS) entry which is preliminary data.</text>
</comment>
<reference evidence="2 3" key="1">
    <citation type="submission" date="2023-10" db="EMBL/GenBank/DDBJ databases">
        <title>Genomes of two closely related lineages of the louse Polyplax serrata with different host specificities.</title>
        <authorList>
            <person name="Martinu J."/>
            <person name="Tarabai H."/>
            <person name="Stefka J."/>
            <person name="Hypsa V."/>
        </authorList>
    </citation>
    <scope>NUCLEOTIDE SEQUENCE [LARGE SCALE GENOMIC DNA]</scope>
    <source>
        <strain evidence="2">HR10_N</strain>
    </source>
</reference>
<protein>
    <submittedName>
        <fullName evidence="2">Uncharacterized protein</fullName>
    </submittedName>
</protein>
<feature type="region of interest" description="Disordered" evidence="1">
    <location>
        <begin position="48"/>
        <end position="74"/>
    </location>
</feature>
<sequence>MRSGCLTKAQLCSVDYNFCLARHRKAEPPPIKLVMNIMRPMMRAKKEMIPVEKKQEMNEGKIKKKRKWRRKATGNENIRSQREILTWA</sequence>
<dbReference type="Proteomes" id="UP001372834">
    <property type="component" value="Unassembled WGS sequence"/>
</dbReference>